<evidence type="ECO:0000256" key="1">
    <source>
        <dbReference type="SAM" id="SignalP"/>
    </source>
</evidence>
<name>A0A7E4VCK9_PANRE</name>
<dbReference type="Proteomes" id="UP000492821">
    <property type="component" value="Unassembled WGS sequence"/>
</dbReference>
<accession>A0A7E4VCK9</accession>
<keyword evidence="2" id="KW-1185">Reference proteome</keyword>
<organism evidence="2 3">
    <name type="scientific">Panagrellus redivivus</name>
    <name type="common">Microworm</name>
    <dbReference type="NCBI Taxonomy" id="6233"/>
    <lineage>
        <taxon>Eukaryota</taxon>
        <taxon>Metazoa</taxon>
        <taxon>Ecdysozoa</taxon>
        <taxon>Nematoda</taxon>
        <taxon>Chromadorea</taxon>
        <taxon>Rhabditida</taxon>
        <taxon>Tylenchina</taxon>
        <taxon>Panagrolaimomorpha</taxon>
        <taxon>Panagrolaimoidea</taxon>
        <taxon>Panagrolaimidae</taxon>
        <taxon>Panagrellus</taxon>
    </lineage>
</organism>
<dbReference type="WBParaSite" id="Pan_g19221.t1">
    <property type="protein sequence ID" value="Pan_g19221.t1"/>
    <property type="gene ID" value="Pan_g19221"/>
</dbReference>
<feature type="signal peptide" evidence="1">
    <location>
        <begin position="1"/>
        <end position="21"/>
    </location>
</feature>
<keyword evidence="1" id="KW-0732">Signal</keyword>
<sequence length="452" mass="51375">MKIGLTFFAVLMAVCSSRTFADIQTVILHFNKTNYEEVSTTEATTTTETTMLPVKNPMEYYLLSGCDIQYSDCQRLVKHELVPSLEFCETEKNDCERKVYQITATTTITLETTVKSTTMAPTTTTLNMEEYLFLQCNNNYTECLHLIDQALVPSLEFCENEKKECERRVRELIASTATTVEATSTMPLTIGGLTATTSTLIETTPISTTPLTTEDYRSLQCNNNFTECVRLLGPSWVPWVELCESERMKCYTQMNQTADTTTTMPSTAEPPTTITVEDYLLSLCKSRYDDCNSLSKYGKMPSLQFCESEKDQCDQNVRQIADTTMETTSEGTTKVPISKTTTTQYMATTNIETKKELFACVVELEWCRFTKKSDKCDANYAECNQKVVKITTVPTVTTTTLPPMTLQECRKDYRSCKQNNFFEMSYQNCMDTLESCQKAVRDAYRKQNNLIE</sequence>
<reference evidence="2" key="1">
    <citation type="journal article" date="2013" name="Genetics">
        <title>The draft genome and transcriptome of Panagrellus redivivus are shaped by the harsh demands of a free-living lifestyle.</title>
        <authorList>
            <person name="Srinivasan J."/>
            <person name="Dillman A.R."/>
            <person name="Macchietto M.G."/>
            <person name="Heikkinen L."/>
            <person name="Lakso M."/>
            <person name="Fracchia K.M."/>
            <person name="Antoshechkin I."/>
            <person name="Mortazavi A."/>
            <person name="Wong G."/>
            <person name="Sternberg P.W."/>
        </authorList>
    </citation>
    <scope>NUCLEOTIDE SEQUENCE [LARGE SCALE GENOMIC DNA]</scope>
    <source>
        <strain evidence="2">MT8872</strain>
    </source>
</reference>
<evidence type="ECO:0000313" key="2">
    <source>
        <dbReference type="Proteomes" id="UP000492821"/>
    </source>
</evidence>
<reference evidence="3" key="2">
    <citation type="submission" date="2020-10" db="UniProtKB">
        <authorList>
            <consortium name="WormBaseParasite"/>
        </authorList>
    </citation>
    <scope>IDENTIFICATION</scope>
</reference>
<feature type="chain" id="PRO_5028915898" evidence="1">
    <location>
        <begin position="22"/>
        <end position="452"/>
    </location>
</feature>
<evidence type="ECO:0000313" key="3">
    <source>
        <dbReference type="WBParaSite" id="Pan_g19221.t1"/>
    </source>
</evidence>
<protein>
    <submittedName>
        <fullName evidence="3">DUF725 domain-containing protein</fullName>
    </submittedName>
</protein>
<proteinExistence type="predicted"/>
<dbReference type="AlphaFoldDB" id="A0A7E4VCK9"/>